<dbReference type="NCBIfam" id="NF045485">
    <property type="entry name" value="FPPsyn"/>
    <property type="match status" value="1"/>
</dbReference>
<evidence type="ECO:0000313" key="14">
    <source>
        <dbReference type="Proteomes" id="UP000051296"/>
    </source>
</evidence>
<sequence length="285" mass="31141">MTLTEFRNIWQPQINAQLRSQLKQSIELNRLLAPIEYAVMGGGKRLRPLLTVAVIKSFGLDPKPYLQAVDAVELIHAYSLIHDDLPAMDNDQFRRGQATTHVAFDEASAILAGDALQPLAFDWLSQAKDLSEHQRLALIAALADASGGRGMVAGQVLDMAYTGQTEITLDQAQAVHRAKTGALIVYALKAGGIMSQADEAQLTALKQYGAAFGLAFQIKDDLDDWQQDGREDKQAYPNILGLDGAAKMLAEQVHQAQIALTDLTNTGVDPDLLTAFLNYFEPLKR</sequence>
<dbReference type="Pfam" id="PF00348">
    <property type="entry name" value="polyprenyl_synt"/>
    <property type="match status" value="1"/>
</dbReference>
<dbReference type="SFLD" id="SFLDS00005">
    <property type="entry name" value="Isoprenoid_Synthase_Type_I"/>
    <property type="match status" value="1"/>
</dbReference>
<evidence type="ECO:0000256" key="3">
    <source>
        <dbReference type="ARBA" id="ARBA00012439"/>
    </source>
</evidence>
<dbReference type="PATRIC" id="fig|1123500.6.peg.908"/>
<dbReference type="eggNOG" id="COG0142">
    <property type="taxonomic scope" value="Bacteria"/>
</dbReference>
<dbReference type="GO" id="GO:0004337">
    <property type="term" value="F:(2E,6E)-farnesyl diphosphate synthase activity"/>
    <property type="evidence" value="ECO:0007669"/>
    <property type="project" value="UniProtKB-EC"/>
</dbReference>
<dbReference type="STRING" id="1123500.GCA_000420365_00519"/>
<comment type="catalytic activity">
    <reaction evidence="11">
        <text>isopentenyl diphosphate + (2E)-geranyl diphosphate = (2E,6E)-farnesyl diphosphate + diphosphate</text>
        <dbReference type="Rhea" id="RHEA:19361"/>
        <dbReference type="ChEBI" id="CHEBI:33019"/>
        <dbReference type="ChEBI" id="CHEBI:58057"/>
        <dbReference type="ChEBI" id="CHEBI:128769"/>
        <dbReference type="ChEBI" id="CHEBI:175763"/>
        <dbReference type="EC" id="2.5.1.10"/>
    </reaction>
</comment>
<dbReference type="AlphaFoldDB" id="A0A0R2FVV3"/>
<dbReference type="RefSeq" id="WP_022791305.1">
    <property type="nucleotide sequence ID" value="NZ_ATUU01000002.1"/>
</dbReference>
<gene>
    <name evidence="13" type="ORF">IV68_GL000902</name>
</gene>
<dbReference type="GO" id="GO:0016114">
    <property type="term" value="P:terpenoid biosynthetic process"/>
    <property type="evidence" value="ECO:0007669"/>
    <property type="project" value="UniProtKB-ARBA"/>
</dbReference>
<dbReference type="Proteomes" id="UP000051296">
    <property type="component" value="Unassembled WGS sequence"/>
</dbReference>
<dbReference type="SFLD" id="SFLDG01017">
    <property type="entry name" value="Polyprenyl_Transferase_Like"/>
    <property type="match status" value="1"/>
</dbReference>
<evidence type="ECO:0000256" key="4">
    <source>
        <dbReference type="ARBA" id="ARBA00015100"/>
    </source>
</evidence>
<evidence type="ECO:0000256" key="2">
    <source>
        <dbReference type="ARBA" id="ARBA00006706"/>
    </source>
</evidence>
<dbReference type="PROSITE" id="PS00723">
    <property type="entry name" value="POLYPRENYL_SYNTHASE_1"/>
    <property type="match status" value="1"/>
</dbReference>
<dbReference type="GO" id="GO:0005737">
    <property type="term" value="C:cytoplasm"/>
    <property type="evidence" value="ECO:0007669"/>
    <property type="project" value="UniProtKB-ARBA"/>
</dbReference>
<accession>A0A0R2FVV3</accession>
<evidence type="ECO:0000256" key="5">
    <source>
        <dbReference type="ARBA" id="ARBA00022679"/>
    </source>
</evidence>
<evidence type="ECO:0000256" key="1">
    <source>
        <dbReference type="ARBA" id="ARBA00001946"/>
    </source>
</evidence>
<keyword evidence="14" id="KW-1185">Reference proteome</keyword>
<evidence type="ECO:0000256" key="12">
    <source>
        <dbReference type="RuleBase" id="RU004466"/>
    </source>
</evidence>
<evidence type="ECO:0000256" key="6">
    <source>
        <dbReference type="ARBA" id="ARBA00022723"/>
    </source>
</evidence>
<keyword evidence="5 12" id="KW-0808">Transferase</keyword>
<comment type="caution">
    <text evidence="13">The sequence shown here is derived from an EMBL/GenBank/DDBJ whole genome shotgun (WGS) entry which is preliminary data.</text>
</comment>
<evidence type="ECO:0000256" key="8">
    <source>
        <dbReference type="ARBA" id="ARBA00023229"/>
    </source>
</evidence>
<dbReference type="PROSITE" id="PS00444">
    <property type="entry name" value="POLYPRENYL_SYNTHASE_2"/>
    <property type="match status" value="1"/>
</dbReference>
<comment type="cofactor">
    <cofactor evidence="1">
        <name>Mg(2+)</name>
        <dbReference type="ChEBI" id="CHEBI:18420"/>
    </cofactor>
</comment>
<evidence type="ECO:0000256" key="9">
    <source>
        <dbReference type="ARBA" id="ARBA00032380"/>
    </source>
</evidence>
<dbReference type="FunCoup" id="A0A0R2FVV3">
    <property type="interactions" value="252"/>
</dbReference>
<protein>
    <recommendedName>
        <fullName evidence="4">Farnesyl diphosphate synthase</fullName>
        <ecNumber evidence="3">2.5.1.10</ecNumber>
    </recommendedName>
    <alternativeName>
        <fullName evidence="10">(2E,6E)-farnesyl diphosphate synthase</fullName>
    </alternativeName>
    <alternativeName>
        <fullName evidence="9">Geranyltranstransferase</fullName>
    </alternativeName>
</protein>
<dbReference type="SUPFAM" id="SSF48576">
    <property type="entry name" value="Terpenoid synthases"/>
    <property type="match status" value="1"/>
</dbReference>
<dbReference type="InterPro" id="IPR033749">
    <property type="entry name" value="Polyprenyl_synt_CS"/>
</dbReference>
<dbReference type="CDD" id="cd00685">
    <property type="entry name" value="Trans_IPPS_HT"/>
    <property type="match status" value="1"/>
</dbReference>
<evidence type="ECO:0000256" key="7">
    <source>
        <dbReference type="ARBA" id="ARBA00022842"/>
    </source>
</evidence>
<keyword evidence="7" id="KW-0460">Magnesium</keyword>
<proteinExistence type="inferred from homology"/>
<evidence type="ECO:0000256" key="11">
    <source>
        <dbReference type="ARBA" id="ARBA00049399"/>
    </source>
</evidence>
<dbReference type="InParanoid" id="A0A0R2FVV3"/>
<dbReference type="EMBL" id="JQAX01000002">
    <property type="protein sequence ID" value="KRN32547.1"/>
    <property type="molecule type" value="Genomic_DNA"/>
</dbReference>
<dbReference type="Gene3D" id="1.10.600.10">
    <property type="entry name" value="Farnesyl Diphosphate Synthase"/>
    <property type="match status" value="1"/>
</dbReference>
<organism evidence="13 14">
    <name type="scientific">Weissella halotolerans DSM 20190</name>
    <dbReference type="NCBI Taxonomy" id="1123500"/>
    <lineage>
        <taxon>Bacteria</taxon>
        <taxon>Bacillati</taxon>
        <taxon>Bacillota</taxon>
        <taxon>Bacilli</taxon>
        <taxon>Lactobacillales</taxon>
        <taxon>Lactobacillaceae</taxon>
        <taxon>Weissella</taxon>
    </lineage>
</organism>
<evidence type="ECO:0000256" key="10">
    <source>
        <dbReference type="ARBA" id="ARBA00032873"/>
    </source>
</evidence>
<dbReference type="InterPro" id="IPR000092">
    <property type="entry name" value="Polyprenyl_synt"/>
</dbReference>
<name>A0A0R2FVV3_9LACO</name>
<reference evidence="13 14" key="1">
    <citation type="journal article" date="2015" name="Genome Announc.">
        <title>Expanding the biotechnology potential of lactobacilli through comparative genomics of 213 strains and associated genera.</title>
        <authorList>
            <person name="Sun Z."/>
            <person name="Harris H.M."/>
            <person name="McCann A."/>
            <person name="Guo C."/>
            <person name="Argimon S."/>
            <person name="Zhang W."/>
            <person name="Yang X."/>
            <person name="Jeffery I.B."/>
            <person name="Cooney J.C."/>
            <person name="Kagawa T.F."/>
            <person name="Liu W."/>
            <person name="Song Y."/>
            <person name="Salvetti E."/>
            <person name="Wrobel A."/>
            <person name="Rasinkangas P."/>
            <person name="Parkhill J."/>
            <person name="Rea M.C."/>
            <person name="O'Sullivan O."/>
            <person name="Ritari J."/>
            <person name="Douillard F.P."/>
            <person name="Paul Ross R."/>
            <person name="Yang R."/>
            <person name="Briner A.E."/>
            <person name="Felis G.E."/>
            <person name="de Vos W.M."/>
            <person name="Barrangou R."/>
            <person name="Klaenhammer T.R."/>
            <person name="Caufield P.W."/>
            <person name="Cui Y."/>
            <person name="Zhang H."/>
            <person name="O'Toole P.W."/>
        </authorList>
    </citation>
    <scope>NUCLEOTIDE SEQUENCE [LARGE SCALE GENOMIC DNA]</scope>
    <source>
        <strain evidence="13 14">DSM 20190</strain>
    </source>
</reference>
<dbReference type="InterPro" id="IPR008949">
    <property type="entry name" value="Isoprenoid_synthase_dom_sf"/>
</dbReference>
<comment type="similarity">
    <text evidence="2 12">Belongs to the FPP/GGPP synthase family.</text>
</comment>
<dbReference type="EC" id="2.5.1.10" evidence="3"/>
<dbReference type="FunFam" id="1.10.600.10:FF:000001">
    <property type="entry name" value="Geranylgeranyl diphosphate synthase"/>
    <property type="match status" value="1"/>
</dbReference>
<dbReference type="PANTHER" id="PTHR43281:SF1">
    <property type="entry name" value="FARNESYL DIPHOSPHATE SYNTHASE"/>
    <property type="match status" value="1"/>
</dbReference>
<evidence type="ECO:0000313" key="13">
    <source>
        <dbReference type="EMBL" id="KRN32547.1"/>
    </source>
</evidence>
<dbReference type="InterPro" id="IPR053378">
    <property type="entry name" value="Prenyl_diphosphate_synthase"/>
</dbReference>
<dbReference type="OrthoDB" id="9805316at2"/>
<dbReference type="GO" id="GO:0046872">
    <property type="term" value="F:metal ion binding"/>
    <property type="evidence" value="ECO:0007669"/>
    <property type="project" value="UniProtKB-KW"/>
</dbReference>
<keyword evidence="6" id="KW-0479">Metal-binding</keyword>
<dbReference type="PANTHER" id="PTHR43281">
    <property type="entry name" value="FARNESYL DIPHOSPHATE SYNTHASE"/>
    <property type="match status" value="1"/>
</dbReference>
<keyword evidence="8" id="KW-0414">Isoprene biosynthesis</keyword>